<dbReference type="InterPro" id="IPR006330">
    <property type="entry name" value="Ado/ade_deaminase"/>
</dbReference>
<evidence type="ECO:0000256" key="5">
    <source>
        <dbReference type="ARBA" id="ARBA00022801"/>
    </source>
</evidence>
<evidence type="ECO:0000313" key="9">
    <source>
        <dbReference type="EMBL" id="MDC0708860.1"/>
    </source>
</evidence>
<accession>A0ABT5D6Y8</accession>
<feature type="compositionally biased region" description="Basic and acidic residues" evidence="7">
    <location>
        <begin position="31"/>
        <end position="40"/>
    </location>
</feature>
<dbReference type="Proteomes" id="UP001221838">
    <property type="component" value="Unassembled WGS sequence"/>
</dbReference>
<gene>
    <name evidence="9" type="ORF">POL68_10320</name>
</gene>
<protein>
    <recommendedName>
        <fullName evidence="3">adenosine deaminase</fullName>
        <ecNumber evidence="3">3.5.4.4</ecNumber>
    </recommendedName>
</protein>
<feature type="region of interest" description="Disordered" evidence="7">
    <location>
        <begin position="20"/>
        <end position="40"/>
    </location>
</feature>
<evidence type="ECO:0000313" key="10">
    <source>
        <dbReference type="Proteomes" id="UP001221838"/>
    </source>
</evidence>
<dbReference type="InterPro" id="IPR032466">
    <property type="entry name" value="Metal_Hydrolase"/>
</dbReference>
<dbReference type="RefSeq" id="WP_272136916.1">
    <property type="nucleotide sequence ID" value="NZ_JAQNDM010000002.1"/>
</dbReference>
<feature type="domain" description="Adenosine deaminase" evidence="8">
    <location>
        <begin position="283"/>
        <end position="469"/>
    </location>
</feature>
<evidence type="ECO:0000256" key="3">
    <source>
        <dbReference type="ARBA" id="ARBA00012784"/>
    </source>
</evidence>
<evidence type="ECO:0000256" key="7">
    <source>
        <dbReference type="SAM" id="MobiDB-lite"/>
    </source>
</evidence>
<keyword evidence="4" id="KW-0479">Metal-binding</keyword>
<feature type="compositionally biased region" description="Acidic residues" evidence="7">
    <location>
        <begin position="20"/>
        <end position="30"/>
    </location>
</feature>
<dbReference type="PANTHER" id="PTHR11409">
    <property type="entry name" value="ADENOSINE DEAMINASE"/>
    <property type="match status" value="1"/>
</dbReference>
<dbReference type="EC" id="3.5.4.4" evidence="3"/>
<dbReference type="PROSITE" id="PS51257">
    <property type="entry name" value="PROKAR_LIPOPROTEIN"/>
    <property type="match status" value="1"/>
</dbReference>
<name>A0ABT5D6Y8_9BACT</name>
<dbReference type="InterPro" id="IPR001365">
    <property type="entry name" value="A_deaminase_dom"/>
</dbReference>
<dbReference type="PANTHER" id="PTHR11409:SF43">
    <property type="entry name" value="ADENOSINE DEAMINASE"/>
    <property type="match status" value="1"/>
</dbReference>
<organism evidence="9 10">
    <name type="scientific">Stigmatella ashevillensis</name>
    <dbReference type="NCBI Taxonomy" id="2995309"/>
    <lineage>
        <taxon>Bacteria</taxon>
        <taxon>Pseudomonadati</taxon>
        <taxon>Myxococcota</taxon>
        <taxon>Myxococcia</taxon>
        <taxon>Myxococcales</taxon>
        <taxon>Cystobacterineae</taxon>
        <taxon>Archangiaceae</taxon>
        <taxon>Stigmatella</taxon>
    </lineage>
</organism>
<proteinExistence type="inferred from homology"/>
<comment type="similarity">
    <text evidence="2">Belongs to the metallo-dependent hydrolases superfamily. Adenosine and AMP deaminases family.</text>
</comment>
<evidence type="ECO:0000259" key="8">
    <source>
        <dbReference type="Pfam" id="PF00962"/>
    </source>
</evidence>
<dbReference type="Gene3D" id="3.20.20.140">
    <property type="entry name" value="Metal-dependent hydrolases"/>
    <property type="match status" value="1"/>
</dbReference>
<evidence type="ECO:0000256" key="6">
    <source>
        <dbReference type="ARBA" id="ARBA00022833"/>
    </source>
</evidence>
<comment type="caution">
    <text evidence="9">The sequence shown here is derived from an EMBL/GenBank/DDBJ whole genome shotgun (WGS) entry which is preliminary data.</text>
</comment>
<sequence length="529" mass="57069">MLKIPLTVVVGALFLASCSDEDPVPPETEDRETRVNDHMESIRSDSAALAAFLREMPKGGDLHTHTSGAITTEKLIQWGAEDGACVDTTTYVASNPCANNTVPLSHALGDRGFYDRVLGAWSMEDFSGSLLDAHQHFFDAFGKYGAVQTDARGDDSFADVLSTAGRNKQIYVELMQGFGAGTGGNIALGLFGPSDPWDAATLLAKREQIINTPAFTSAISTQAAKIASFLKGTREILGCGTLAPDPGCDVEVRLIASANRTADRASVFGQWVYAYELAQVVPEMVGVNLVSPEENAKSLAFYSDEMFALGTLDDFNDSQPQRKVVHISLHAGELIPEVLPPSEQSHLTFHIREAVEKAHAERIGHSVDVLRETAGDGAEDLVRDMHDAGVMVEICLTSNRVLLGISGAQHPLSKYLEQKVPVTLATDDQGILRGSITEEYIAAATDQNLDYKTLKYMARVSLQHAFVEGESLWTNRTAYGSAVSACAQDRLGAAPASAECERYLSANKRAALQWKLEGQLAAFEDSVLQ</sequence>
<evidence type="ECO:0000256" key="2">
    <source>
        <dbReference type="ARBA" id="ARBA00006676"/>
    </source>
</evidence>
<dbReference type="Pfam" id="PF00962">
    <property type="entry name" value="A_deaminase"/>
    <property type="match status" value="1"/>
</dbReference>
<keyword evidence="6" id="KW-0862">Zinc</keyword>
<comment type="cofactor">
    <cofactor evidence="1">
        <name>Zn(2+)</name>
        <dbReference type="ChEBI" id="CHEBI:29105"/>
    </cofactor>
</comment>
<reference evidence="9 10" key="1">
    <citation type="submission" date="2022-11" db="EMBL/GenBank/DDBJ databases">
        <title>Minimal conservation of predation-associated metabolite biosynthetic gene clusters underscores biosynthetic potential of Myxococcota including descriptions for ten novel species: Archangium lansinium sp. nov., Myxococcus landrumus sp. nov., Nannocystis bai.</title>
        <authorList>
            <person name="Ahearne A."/>
            <person name="Stevens C."/>
            <person name="Dowd S."/>
        </authorList>
    </citation>
    <scope>NUCLEOTIDE SEQUENCE [LARGE SCALE GENOMIC DNA]</scope>
    <source>
        <strain evidence="9 10">NCWAL01</strain>
    </source>
</reference>
<keyword evidence="5" id="KW-0378">Hydrolase</keyword>
<keyword evidence="10" id="KW-1185">Reference proteome</keyword>
<evidence type="ECO:0000256" key="1">
    <source>
        <dbReference type="ARBA" id="ARBA00001947"/>
    </source>
</evidence>
<evidence type="ECO:0000256" key="4">
    <source>
        <dbReference type="ARBA" id="ARBA00022723"/>
    </source>
</evidence>
<dbReference type="SUPFAM" id="SSF51556">
    <property type="entry name" value="Metallo-dependent hydrolases"/>
    <property type="match status" value="1"/>
</dbReference>
<dbReference type="EMBL" id="JAQNDM010000002">
    <property type="protein sequence ID" value="MDC0708860.1"/>
    <property type="molecule type" value="Genomic_DNA"/>
</dbReference>